<organism evidence="1 2">
    <name type="scientific">Eretmocerus hayati</name>
    <dbReference type="NCBI Taxonomy" id="131215"/>
    <lineage>
        <taxon>Eukaryota</taxon>
        <taxon>Metazoa</taxon>
        <taxon>Ecdysozoa</taxon>
        <taxon>Arthropoda</taxon>
        <taxon>Hexapoda</taxon>
        <taxon>Insecta</taxon>
        <taxon>Pterygota</taxon>
        <taxon>Neoptera</taxon>
        <taxon>Endopterygota</taxon>
        <taxon>Hymenoptera</taxon>
        <taxon>Apocrita</taxon>
        <taxon>Proctotrupomorpha</taxon>
        <taxon>Chalcidoidea</taxon>
        <taxon>Aphelinidae</taxon>
        <taxon>Aphelininae</taxon>
        <taxon>Eretmocerus</taxon>
    </lineage>
</organism>
<gene>
    <name evidence="1" type="ORF">QAD02_016188</name>
</gene>
<dbReference type="Proteomes" id="UP001239111">
    <property type="component" value="Chromosome 2"/>
</dbReference>
<keyword evidence="2" id="KW-1185">Reference proteome</keyword>
<comment type="caution">
    <text evidence="1">The sequence shown here is derived from an EMBL/GenBank/DDBJ whole genome shotgun (WGS) entry which is preliminary data.</text>
</comment>
<dbReference type="EMBL" id="CM056742">
    <property type="protein sequence ID" value="KAJ8680401.1"/>
    <property type="molecule type" value="Genomic_DNA"/>
</dbReference>
<sequence length="145" mass="16717">MHNLGTMAPNCNQDKIPRKRKILARDEDELADPQKIEIFVTPETTRFDVSEDEKIIPDQLGQSLEDNSEQQTGREMSLESVSTILILAERAIENVIAVDLIMTRTLRFKRGMERALEPYRQLHEQLLRESRQDNPPNPFDTTNGN</sequence>
<protein>
    <submittedName>
        <fullName evidence="1">Uncharacterized protein</fullName>
    </submittedName>
</protein>
<accession>A0ACC2PBN6</accession>
<evidence type="ECO:0000313" key="1">
    <source>
        <dbReference type="EMBL" id="KAJ8680401.1"/>
    </source>
</evidence>
<reference evidence="1" key="1">
    <citation type="submission" date="2023-04" db="EMBL/GenBank/DDBJ databases">
        <title>A chromosome-level genome assembly of the parasitoid wasp Eretmocerus hayati.</title>
        <authorList>
            <person name="Zhong Y."/>
            <person name="Liu S."/>
            <person name="Liu Y."/>
        </authorList>
    </citation>
    <scope>NUCLEOTIDE SEQUENCE</scope>
    <source>
        <strain evidence="1">ZJU_SS_LIU_2023</strain>
    </source>
</reference>
<proteinExistence type="predicted"/>
<name>A0ACC2PBN6_9HYME</name>
<evidence type="ECO:0000313" key="2">
    <source>
        <dbReference type="Proteomes" id="UP001239111"/>
    </source>
</evidence>